<reference evidence="4 5" key="1">
    <citation type="submission" date="2018-05" db="EMBL/GenBank/DDBJ databases">
        <title>Genomic Encyclopedia of Type Strains, Phase IV (KMG-IV): sequencing the most valuable type-strain genomes for metagenomic binning, comparative biology and taxonomic classification.</title>
        <authorList>
            <person name="Goeker M."/>
        </authorList>
    </citation>
    <scope>NUCLEOTIDE SEQUENCE [LARGE SCALE GENOMIC DNA]</scope>
    <source>
        <strain evidence="4 5">DSM 16791</strain>
    </source>
</reference>
<evidence type="ECO:0000313" key="4">
    <source>
        <dbReference type="EMBL" id="PWW02248.1"/>
    </source>
</evidence>
<dbReference type="InterPro" id="IPR011990">
    <property type="entry name" value="TPR-like_helical_dom_sf"/>
</dbReference>
<proteinExistence type="predicted"/>
<comment type="caution">
    <text evidence="4">The sequence shown here is derived from an EMBL/GenBank/DDBJ whole genome shotgun (WGS) entry which is preliminary data.</text>
</comment>
<dbReference type="GO" id="GO:0006355">
    <property type="term" value="P:regulation of DNA-templated transcription"/>
    <property type="evidence" value="ECO:0007669"/>
    <property type="project" value="InterPro"/>
</dbReference>
<dbReference type="OrthoDB" id="9807521at2"/>
<sequence>MQYRFNAFELDTDNFVLSVGNRPVHVEPMVFDLIRCLAEHAGSVVSKEQLIEKVWKRSVVSDATIASCVKAARRALGDDGGAQTCIRTLRGRGFQLKLTPHNAPAARSMQSEPDPASADPVELAASRPRIAVLPLQPMTAEPRLALLGDAVAQEVILELSRLHWLFVISRGSSFKFRGADIDLAEAARVLGVTFLLTGTIVERGTEIVVDVELCHVGQAQVVWAERFSLPTRDLMHVRASLAGQIATALEPRIQSFEATRAIRIPTEHLDAWSAYHRGLWHMYRFTAQDNEQAARMFGQAAKLDPAFARAHAGLSFTHFQNAFLGFTRNSDEEVRRVRRHAERSLELDPLDPFVNLTMGRSEWLSGQPETALSWIDRAISLNPNYAFAIYNSALIGTLFGDGEANDEKVVRAIELSPIDPLNYAMLATRALTRSVRGNHEEAALWADRAAQSPNAHAQIFAIAAFANELIGEREKAMAYARHTRSLNPRYSIADFTTTFTFRDPALLGTIRAALTRLGFAMGS</sequence>
<dbReference type="Proteomes" id="UP000246352">
    <property type="component" value="Unassembled WGS sequence"/>
</dbReference>
<gene>
    <name evidence="4" type="ORF">DFR52_102916</name>
</gene>
<dbReference type="PROSITE" id="PS51755">
    <property type="entry name" value="OMPR_PHOB"/>
    <property type="match status" value="1"/>
</dbReference>
<protein>
    <submittedName>
        <fullName evidence="4">DNA-binding winged helix-turn-helix (WHTH) protein</fullName>
    </submittedName>
</protein>
<evidence type="ECO:0000256" key="1">
    <source>
        <dbReference type="ARBA" id="ARBA00023125"/>
    </source>
</evidence>
<evidence type="ECO:0000259" key="3">
    <source>
        <dbReference type="PROSITE" id="PS51755"/>
    </source>
</evidence>
<dbReference type="CDD" id="cd00383">
    <property type="entry name" value="trans_reg_C"/>
    <property type="match status" value="1"/>
</dbReference>
<dbReference type="SUPFAM" id="SSF46894">
    <property type="entry name" value="C-terminal effector domain of the bipartite response regulators"/>
    <property type="match status" value="1"/>
</dbReference>
<keyword evidence="1 2" id="KW-0238">DNA-binding</keyword>
<dbReference type="InterPro" id="IPR001867">
    <property type="entry name" value="OmpR/PhoB-type_DNA-bd"/>
</dbReference>
<dbReference type="RefSeq" id="WP_110031944.1">
    <property type="nucleotide sequence ID" value="NZ_QGTR01000002.1"/>
</dbReference>
<organism evidence="4 5">
    <name type="scientific">Hoeflea marina</name>
    <dbReference type="NCBI Taxonomy" id="274592"/>
    <lineage>
        <taxon>Bacteria</taxon>
        <taxon>Pseudomonadati</taxon>
        <taxon>Pseudomonadota</taxon>
        <taxon>Alphaproteobacteria</taxon>
        <taxon>Hyphomicrobiales</taxon>
        <taxon>Rhizobiaceae</taxon>
        <taxon>Hoeflea</taxon>
    </lineage>
</organism>
<dbReference type="SMART" id="SM00862">
    <property type="entry name" value="Trans_reg_C"/>
    <property type="match status" value="1"/>
</dbReference>
<keyword evidence="5" id="KW-1185">Reference proteome</keyword>
<feature type="DNA-binding region" description="OmpR/PhoB-type" evidence="2">
    <location>
        <begin position="1"/>
        <end position="98"/>
    </location>
</feature>
<name>A0A317PQL8_9HYPH</name>
<evidence type="ECO:0000313" key="5">
    <source>
        <dbReference type="Proteomes" id="UP000246352"/>
    </source>
</evidence>
<dbReference type="Pfam" id="PF00486">
    <property type="entry name" value="Trans_reg_C"/>
    <property type="match status" value="1"/>
</dbReference>
<dbReference type="SUPFAM" id="SSF48452">
    <property type="entry name" value="TPR-like"/>
    <property type="match status" value="1"/>
</dbReference>
<feature type="domain" description="OmpR/PhoB-type" evidence="3">
    <location>
        <begin position="1"/>
        <end position="98"/>
    </location>
</feature>
<dbReference type="AlphaFoldDB" id="A0A317PQL8"/>
<dbReference type="GO" id="GO:0000160">
    <property type="term" value="P:phosphorelay signal transduction system"/>
    <property type="evidence" value="ECO:0007669"/>
    <property type="project" value="InterPro"/>
</dbReference>
<accession>A0A317PQL8</accession>
<dbReference type="GO" id="GO:0003677">
    <property type="term" value="F:DNA binding"/>
    <property type="evidence" value="ECO:0007669"/>
    <property type="project" value="UniProtKB-UniRule"/>
</dbReference>
<dbReference type="EMBL" id="QGTR01000002">
    <property type="protein sequence ID" value="PWW02248.1"/>
    <property type="molecule type" value="Genomic_DNA"/>
</dbReference>
<dbReference type="InterPro" id="IPR016032">
    <property type="entry name" value="Sig_transdc_resp-reg_C-effctor"/>
</dbReference>
<evidence type="ECO:0000256" key="2">
    <source>
        <dbReference type="PROSITE-ProRule" id="PRU01091"/>
    </source>
</evidence>
<dbReference type="InterPro" id="IPR036388">
    <property type="entry name" value="WH-like_DNA-bd_sf"/>
</dbReference>
<dbReference type="Gene3D" id="1.10.10.10">
    <property type="entry name" value="Winged helix-like DNA-binding domain superfamily/Winged helix DNA-binding domain"/>
    <property type="match status" value="1"/>
</dbReference>
<dbReference type="Gene3D" id="1.25.40.10">
    <property type="entry name" value="Tetratricopeptide repeat domain"/>
    <property type="match status" value="1"/>
</dbReference>